<dbReference type="SMART" id="SM00572">
    <property type="entry name" value="DZF"/>
    <property type="match status" value="1"/>
</dbReference>
<dbReference type="InterPro" id="IPR006561">
    <property type="entry name" value="DZF_dom"/>
</dbReference>
<dbReference type="Pfam" id="PF12874">
    <property type="entry name" value="zf-met"/>
    <property type="match status" value="3"/>
</dbReference>
<dbReference type="Gene3D" id="3.30.460.10">
    <property type="entry name" value="Beta Polymerase, domain 2"/>
    <property type="match status" value="1"/>
</dbReference>
<dbReference type="PROSITE" id="PS51703">
    <property type="entry name" value="DZF"/>
    <property type="match status" value="1"/>
</dbReference>
<dbReference type="InterPro" id="IPR049401">
    <property type="entry name" value="DZF_dom_N"/>
</dbReference>
<dbReference type="Pfam" id="PF20965">
    <property type="entry name" value="DZF_C"/>
    <property type="match status" value="1"/>
</dbReference>
<dbReference type="InterPro" id="IPR003604">
    <property type="entry name" value="Matrin/U1-like-C_Znf_C2H2"/>
</dbReference>
<dbReference type="Gene3D" id="3.30.160.60">
    <property type="entry name" value="Classic Zinc Finger"/>
    <property type="match status" value="3"/>
</dbReference>
<dbReference type="FunFam" id="3.30.160.60:FF:002080">
    <property type="entry name" value="Zinc finger RNA-binding protein"/>
    <property type="match status" value="1"/>
</dbReference>
<dbReference type="GO" id="GO:0003725">
    <property type="term" value="F:double-stranded RNA binding"/>
    <property type="evidence" value="ECO:0007669"/>
    <property type="project" value="TreeGrafter"/>
</dbReference>
<dbReference type="FunFam" id="1.10.1410.40:FF:000001">
    <property type="entry name" value="interleukin enhancer-binding factor 3 isoform X1"/>
    <property type="match status" value="1"/>
</dbReference>
<feature type="region of interest" description="Disordered" evidence="1">
    <location>
        <begin position="792"/>
        <end position="832"/>
    </location>
</feature>
<organism evidence="3 4">
    <name type="scientific">Mesorhabditis belari</name>
    <dbReference type="NCBI Taxonomy" id="2138241"/>
    <lineage>
        <taxon>Eukaryota</taxon>
        <taxon>Metazoa</taxon>
        <taxon>Ecdysozoa</taxon>
        <taxon>Nematoda</taxon>
        <taxon>Chromadorea</taxon>
        <taxon>Rhabditida</taxon>
        <taxon>Rhabditina</taxon>
        <taxon>Rhabditomorpha</taxon>
        <taxon>Rhabditoidea</taxon>
        <taxon>Rhabditidae</taxon>
        <taxon>Mesorhabditinae</taxon>
        <taxon>Mesorhabditis</taxon>
    </lineage>
</organism>
<feature type="region of interest" description="Disordered" evidence="1">
    <location>
        <begin position="173"/>
        <end position="193"/>
    </location>
</feature>
<dbReference type="SMART" id="SM00451">
    <property type="entry name" value="ZnF_U1"/>
    <property type="match status" value="3"/>
</dbReference>
<proteinExistence type="predicted"/>
<dbReference type="PANTHER" id="PTHR45762:SF3">
    <property type="entry name" value="ZINC-FINGER PROTEIN AT 72D, ISOFORM B"/>
    <property type="match status" value="1"/>
</dbReference>
<dbReference type="Proteomes" id="UP000887575">
    <property type="component" value="Unassembled WGS sequence"/>
</dbReference>
<dbReference type="GO" id="GO:0071011">
    <property type="term" value="C:precatalytic spliceosome"/>
    <property type="evidence" value="ECO:0007669"/>
    <property type="project" value="TreeGrafter"/>
</dbReference>
<dbReference type="PROSITE" id="PS00028">
    <property type="entry name" value="ZINC_FINGER_C2H2_1"/>
    <property type="match status" value="3"/>
</dbReference>
<evidence type="ECO:0000313" key="4">
    <source>
        <dbReference type="WBParaSite" id="MBELARI_LOCUS12226"/>
    </source>
</evidence>
<dbReference type="Pfam" id="PF07528">
    <property type="entry name" value="DZF_N"/>
    <property type="match status" value="1"/>
</dbReference>
<accession>A0AAF3EE88</accession>
<dbReference type="InterPro" id="IPR013087">
    <property type="entry name" value="Znf_C2H2_type"/>
</dbReference>
<dbReference type="GO" id="GO:0008270">
    <property type="term" value="F:zinc ion binding"/>
    <property type="evidence" value="ECO:0007669"/>
    <property type="project" value="InterPro"/>
</dbReference>
<dbReference type="InterPro" id="IPR049402">
    <property type="entry name" value="DZF_dom_C"/>
</dbReference>
<keyword evidence="3" id="KW-1185">Reference proteome</keyword>
<dbReference type="SUPFAM" id="SSF57667">
    <property type="entry name" value="beta-beta-alpha zinc fingers"/>
    <property type="match status" value="3"/>
</dbReference>
<feature type="compositionally biased region" description="Basic and acidic residues" evidence="1">
    <location>
        <begin position="819"/>
        <end position="832"/>
    </location>
</feature>
<dbReference type="GO" id="GO:0003727">
    <property type="term" value="F:single-stranded RNA binding"/>
    <property type="evidence" value="ECO:0007669"/>
    <property type="project" value="TreeGrafter"/>
</dbReference>
<evidence type="ECO:0000313" key="3">
    <source>
        <dbReference type="Proteomes" id="UP000887575"/>
    </source>
</evidence>
<protein>
    <submittedName>
        <fullName evidence="4">DZF domain-containing protein</fullName>
    </submittedName>
</protein>
<name>A0AAF3EE88_9BILA</name>
<dbReference type="PANTHER" id="PTHR45762">
    <property type="entry name" value="ZINC FINGER RNA-BINDING PROTEIN"/>
    <property type="match status" value="1"/>
</dbReference>
<reference evidence="4" key="1">
    <citation type="submission" date="2024-02" db="UniProtKB">
        <authorList>
            <consortium name="WormBaseParasite"/>
        </authorList>
    </citation>
    <scope>IDENTIFICATION</scope>
</reference>
<dbReference type="InterPro" id="IPR036236">
    <property type="entry name" value="Znf_C2H2_sf"/>
</dbReference>
<feature type="domain" description="DZF" evidence="2">
    <location>
        <begin position="469"/>
        <end position="827"/>
    </location>
</feature>
<dbReference type="InterPro" id="IPR043519">
    <property type="entry name" value="NT_sf"/>
</dbReference>
<dbReference type="SMART" id="SM00355">
    <property type="entry name" value="ZnF_C2H2"/>
    <property type="match status" value="3"/>
</dbReference>
<dbReference type="WBParaSite" id="MBELARI_LOCUS12226">
    <property type="protein sequence ID" value="MBELARI_LOCUS12226"/>
    <property type="gene ID" value="MBELARI_LOCUS12226"/>
</dbReference>
<sequence length="832" mass="89639">MYGGYDGYAAYNQAMAAYGASANQMAANAAYGAANQNAAAAAAQQAAAAQSTGLYSMFGDYSTYGYGAPAAAAMGYSAGYPYQGYGATTAVAQTAPPGPPTMAAYRNASSVTMGPQAAAAAATKALSAVHKPKPPAGTNAAGGPATGYAYESAVYSAATSYLQSKATGQTGQWLNKKTGRSFPQKTRFNGTGGANSTPAQQYYCEVCKISCAGSQTYKEHIEGQKHKKKEALAKGEGKVALPRNKISFRCDVCNVTCTGQDTYNSHVKGSKHQKAVAICKKMGKDVPTTDQPTIIPPAQLGGVAKAVPPAQTTQAGGKVVGVSTISFVPSGALSTTAPSDEKKKACLEAVGSAGPAESTLDREMQALLAAEQSVKPVGEEYIEAQKDHTGKLIQFLCKLCDCKFSDPNAKDIHLKGRRHRLQYKVKVNPNLEVDVKQFSKNRVKGTPVMPRQLHHPGFAYQSQFGSYPGSFSGERRFENMNDRYVQVKHNNIYPEEGMLQVIEMLVFNIEKGLKNVSDFFAERDTAKEEAEGEKKQLNENRTLQGVMRVGILAKQLILKSDTEVEVVVLCTNYPTETLVREVAELLPGKCDEITFAGAPKAFKTEIQMKQGAILVSVEEMPIKCRVTFTSRVAREDGGAPTVRPANGLPLDRCLQALADLRRAKWFQARCPMLQSCQVTLRILRDLRQRIPSWMPLDDWTNELLVERILASSGAQLSVGDAFRRVFEAISAGILFNNGPGLSDPCEKEKVDALARLSNQQREDITSSAQHALRLIAFNQLYRILDIEKLPFFGPGPHGGPPPDRKRPASSTTPPAQPEKVVKVESKPEVPPA</sequence>
<dbReference type="Gene3D" id="1.10.1410.40">
    <property type="match status" value="1"/>
</dbReference>
<evidence type="ECO:0000259" key="2">
    <source>
        <dbReference type="PROSITE" id="PS51703"/>
    </source>
</evidence>
<dbReference type="AlphaFoldDB" id="A0AAF3EE88"/>
<evidence type="ECO:0000256" key="1">
    <source>
        <dbReference type="SAM" id="MobiDB-lite"/>
    </source>
</evidence>